<evidence type="ECO:0000256" key="3">
    <source>
        <dbReference type="ARBA" id="ARBA00004742"/>
    </source>
</evidence>
<sequence>MENYIIKFRDADLSKLTSVGYKCAMLGELQAYDHVDLLIPEGFIISGKAFRDFINFNDLENRLNITLQPLYKEVAPKYCLISAAAQQLITDARMPADMGMAIIDAYDYLGDMNDSPVSVSSSFMFEMPFDNDDEGLNTGLNVQGHCALLYAVKKSFANLFSCSALKRIKDAGIKVIDLDIAVCVQLMVRAGKGCSGLVSSEDNDFQAEDVIHISGRWGLSGGSFRLDDECDDYWIFKPSILKTAPLIELKLGRKQRILTAAPDDDYTWQTIESATPEEMQHMYVLNYHEILHLGKCALLIEKHFNSPVQFTWAKDGADHQIYILSVCKSPIKTRSSLHAKATVLNKAKHIYSDNKHSFKRKVKANVSR</sequence>
<dbReference type="Gene3D" id="3.30.1490.20">
    <property type="entry name" value="ATP-grasp fold, A domain"/>
    <property type="match status" value="1"/>
</dbReference>
<dbReference type="InterPro" id="IPR002192">
    <property type="entry name" value="PPDK_AMP/ATP-bd"/>
</dbReference>
<keyword evidence="10" id="KW-0418">Kinase</keyword>
<comment type="cofactor">
    <cofactor evidence="1">
        <name>Mg(2+)</name>
        <dbReference type="ChEBI" id="CHEBI:18420"/>
    </cofactor>
</comment>
<comment type="caution">
    <text evidence="16">The sequence shown here is derived from an EMBL/GenBank/DDBJ whole genome shotgun (WGS) entry which is preliminary data.</text>
</comment>
<proteinExistence type="inferred from homology"/>
<dbReference type="OrthoDB" id="9765468at2"/>
<keyword evidence="12" id="KW-0460">Magnesium</keyword>
<comment type="function">
    <text evidence="2">Catalyzes the phosphorylation of pyruvate to phosphoenolpyruvate.</text>
</comment>
<evidence type="ECO:0000256" key="14">
    <source>
        <dbReference type="ARBA" id="ARBA00047700"/>
    </source>
</evidence>
<dbReference type="GO" id="GO:0006094">
    <property type="term" value="P:gluconeogenesis"/>
    <property type="evidence" value="ECO:0007669"/>
    <property type="project" value="UniProtKB-UniPathway"/>
</dbReference>
<gene>
    <name evidence="16" type="ORF">D0C36_23965</name>
</gene>
<evidence type="ECO:0000256" key="1">
    <source>
        <dbReference type="ARBA" id="ARBA00001946"/>
    </source>
</evidence>
<dbReference type="PANTHER" id="PTHR43030">
    <property type="entry name" value="PHOSPHOENOLPYRUVATE SYNTHASE"/>
    <property type="match status" value="1"/>
</dbReference>
<evidence type="ECO:0000313" key="16">
    <source>
        <dbReference type="EMBL" id="RFZ89955.1"/>
    </source>
</evidence>
<dbReference type="EC" id="2.7.9.2" evidence="5"/>
<evidence type="ECO:0000256" key="5">
    <source>
        <dbReference type="ARBA" id="ARBA00011996"/>
    </source>
</evidence>
<dbReference type="PANTHER" id="PTHR43030:SF1">
    <property type="entry name" value="PHOSPHOENOLPYRUVATE SYNTHASE"/>
    <property type="match status" value="1"/>
</dbReference>
<evidence type="ECO:0000256" key="9">
    <source>
        <dbReference type="ARBA" id="ARBA00022741"/>
    </source>
</evidence>
<evidence type="ECO:0000313" key="17">
    <source>
        <dbReference type="Proteomes" id="UP000264217"/>
    </source>
</evidence>
<dbReference type="SUPFAM" id="SSF56059">
    <property type="entry name" value="Glutathione synthetase ATP-binding domain-like"/>
    <property type="match status" value="1"/>
</dbReference>
<comment type="similarity">
    <text evidence="4">Belongs to the PEP-utilizing enzyme family.</text>
</comment>
<dbReference type="GO" id="GO:0046872">
    <property type="term" value="F:metal ion binding"/>
    <property type="evidence" value="ECO:0007669"/>
    <property type="project" value="UniProtKB-KW"/>
</dbReference>
<dbReference type="RefSeq" id="WP_117394273.1">
    <property type="nucleotide sequence ID" value="NZ_QWDC01000008.1"/>
</dbReference>
<comment type="catalytic activity">
    <reaction evidence="14">
        <text>pyruvate + ATP + H2O = phosphoenolpyruvate + AMP + phosphate + 2 H(+)</text>
        <dbReference type="Rhea" id="RHEA:11364"/>
        <dbReference type="ChEBI" id="CHEBI:15361"/>
        <dbReference type="ChEBI" id="CHEBI:15377"/>
        <dbReference type="ChEBI" id="CHEBI:15378"/>
        <dbReference type="ChEBI" id="CHEBI:30616"/>
        <dbReference type="ChEBI" id="CHEBI:43474"/>
        <dbReference type="ChEBI" id="CHEBI:58702"/>
        <dbReference type="ChEBI" id="CHEBI:456215"/>
        <dbReference type="EC" id="2.7.9.2"/>
    </reaction>
</comment>
<organism evidence="16 17">
    <name type="scientific">Mucilaginibacter conchicola</name>
    <dbReference type="NCBI Taxonomy" id="2303333"/>
    <lineage>
        <taxon>Bacteria</taxon>
        <taxon>Pseudomonadati</taxon>
        <taxon>Bacteroidota</taxon>
        <taxon>Sphingobacteriia</taxon>
        <taxon>Sphingobacteriales</taxon>
        <taxon>Sphingobacteriaceae</taxon>
        <taxon>Mucilaginibacter</taxon>
    </lineage>
</organism>
<evidence type="ECO:0000256" key="4">
    <source>
        <dbReference type="ARBA" id="ARBA00007837"/>
    </source>
</evidence>
<keyword evidence="8" id="KW-0479">Metal-binding</keyword>
<keyword evidence="9" id="KW-0547">Nucleotide-binding</keyword>
<dbReference type="UniPathway" id="UPA00138"/>
<evidence type="ECO:0000256" key="13">
    <source>
        <dbReference type="ARBA" id="ARBA00033470"/>
    </source>
</evidence>
<dbReference type="AlphaFoldDB" id="A0A372NNJ5"/>
<dbReference type="Proteomes" id="UP000264217">
    <property type="component" value="Unassembled WGS sequence"/>
</dbReference>
<keyword evidence="11" id="KW-0067">ATP-binding</keyword>
<evidence type="ECO:0000256" key="11">
    <source>
        <dbReference type="ARBA" id="ARBA00022840"/>
    </source>
</evidence>
<reference evidence="16 17" key="1">
    <citation type="submission" date="2018-08" db="EMBL/GenBank/DDBJ databases">
        <title>Mucilaginibacter sp. MYSH2.</title>
        <authorList>
            <person name="Seo T."/>
        </authorList>
    </citation>
    <scope>NUCLEOTIDE SEQUENCE [LARGE SCALE GENOMIC DNA]</scope>
    <source>
        <strain evidence="16 17">MYSH2</strain>
    </source>
</reference>
<accession>A0A372NNJ5</accession>
<evidence type="ECO:0000256" key="8">
    <source>
        <dbReference type="ARBA" id="ARBA00022723"/>
    </source>
</evidence>
<evidence type="ECO:0000259" key="15">
    <source>
        <dbReference type="Pfam" id="PF01326"/>
    </source>
</evidence>
<protein>
    <recommendedName>
        <fullName evidence="6">Phosphoenolpyruvate synthase</fullName>
        <ecNumber evidence="5">2.7.9.2</ecNumber>
    </recommendedName>
    <alternativeName>
        <fullName evidence="13">Pyruvate, water dikinase</fullName>
    </alternativeName>
</protein>
<evidence type="ECO:0000256" key="12">
    <source>
        <dbReference type="ARBA" id="ARBA00022842"/>
    </source>
</evidence>
<dbReference type="InterPro" id="IPR006319">
    <property type="entry name" value="PEP_synth"/>
</dbReference>
<evidence type="ECO:0000256" key="7">
    <source>
        <dbReference type="ARBA" id="ARBA00022679"/>
    </source>
</evidence>
<feature type="domain" description="Pyruvate phosphate dikinase AMP/ATP-binding" evidence="15">
    <location>
        <begin position="18"/>
        <end position="325"/>
    </location>
</feature>
<comment type="pathway">
    <text evidence="3">Carbohydrate biosynthesis; gluconeogenesis.</text>
</comment>
<evidence type="ECO:0000256" key="2">
    <source>
        <dbReference type="ARBA" id="ARBA00002988"/>
    </source>
</evidence>
<dbReference type="EMBL" id="QWDC01000008">
    <property type="protein sequence ID" value="RFZ89955.1"/>
    <property type="molecule type" value="Genomic_DNA"/>
</dbReference>
<evidence type="ECO:0000256" key="6">
    <source>
        <dbReference type="ARBA" id="ARBA00021623"/>
    </source>
</evidence>
<dbReference type="InterPro" id="IPR013815">
    <property type="entry name" value="ATP_grasp_subdomain_1"/>
</dbReference>
<dbReference type="Gene3D" id="3.30.470.20">
    <property type="entry name" value="ATP-grasp fold, B domain"/>
    <property type="match status" value="1"/>
</dbReference>
<dbReference type="GO" id="GO:0005524">
    <property type="term" value="F:ATP binding"/>
    <property type="evidence" value="ECO:0007669"/>
    <property type="project" value="UniProtKB-KW"/>
</dbReference>
<dbReference type="GO" id="GO:0008986">
    <property type="term" value="F:pyruvate, water dikinase activity"/>
    <property type="evidence" value="ECO:0007669"/>
    <property type="project" value="UniProtKB-EC"/>
</dbReference>
<keyword evidence="17" id="KW-1185">Reference proteome</keyword>
<name>A0A372NNJ5_9SPHI</name>
<evidence type="ECO:0000256" key="10">
    <source>
        <dbReference type="ARBA" id="ARBA00022777"/>
    </source>
</evidence>
<dbReference type="Pfam" id="PF01326">
    <property type="entry name" value="PPDK_N"/>
    <property type="match status" value="1"/>
</dbReference>
<keyword evidence="7" id="KW-0808">Transferase</keyword>